<dbReference type="SMART" id="SM00034">
    <property type="entry name" value="CLECT"/>
    <property type="match status" value="1"/>
</dbReference>
<gene>
    <name evidence="2" type="ORF">MNOR_LOCUS25298</name>
</gene>
<dbReference type="CDD" id="cd00037">
    <property type="entry name" value="CLECT"/>
    <property type="match status" value="1"/>
</dbReference>
<dbReference type="Gene3D" id="3.10.100.10">
    <property type="entry name" value="Mannose-Binding Protein A, subunit A"/>
    <property type="match status" value="1"/>
</dbReference>
<dbReference type="Proteomes" id="UP001497623">
    <property type="component" value="Unassembled WGS sequence"/>
</dbReference>
<reference evidence="2 3" key="1">
    <citation type="submission" date="2024-05" db="EMBL/GenBank/DDBJ databases">
        <authorList>
            <person name="Wallberg A."/>
        </authorList>
    </citation>
    <scope>NUCLEOTIDE SEQUENCE [LARGE SCALE GENOMIC DNA]</scope>
</reference>
<keyword evidence="3" id="KW-1185">Reference proteome</keyword>
<evidence type="ECO:0000313" key="2">
    <source>
        <dbReference type="EMBL" id="CAL4125739.1"/>
    </source>
</evidence>
<dbReference type="InterPro" id="IPR001304">
    <property type="entry name" value="C-type_lectin-like"/>
</dbReference>
<dbReference type="PANTHER" id="PTHR22801:SF63">
    <property type="entry name" value="C-TYPE LECTIN DOMAIN-CONTAINING PROTEIN"/>
    <property type="match status" value="1"/>
</dbReference>
<dbReference type="PANTHER" id="PTHR22801">
    <property type="entry name" value="LITHOSTATHINE"/>
    <property type="match status" value="1"/>
</dbReference>
<dbReference type="EMBL" id="CAXKWB010024006">
    <property type="protein sequence ID" value="CAL4125739.1"/>
    <property type="molecule type" value="Genomic_DNA"/>
</dbReference>
<dbReference type="InterPro" id="IPR050801">
    <property type="entry name" value="Ca-Dep_Lectins_ImmuneDev"/>
</dbReference>
<dbReference type="Pfam" id="PF00059">
    <property type="entry name" value="Lectin_C"/>
    <property type="match status" value="1"/>
</dbReference>
<proteinExistence type="predicted"/>
<organism evidence="2 3">
    <name type="scientific">Meganyctiphanes norvegica</name>
    <name type="common">Northern krill</name>
    <name type="synonym">Thysanopoda norvegica</name>
    <dbReference type="NCBI Taxonomy" id="48144"/>
    <lineage>
        <taxon>Eukaryota</taxon>
        <taxon>Metazoa</taxon>
        <taxon>Ecdysozoa</taxon>
        <taxon>Arthropoda</taxon>
        <taxon>Crustacea</taxon>
        <taxon>Multicrustacea</taxon>
        <taxon>Malacostraca</taxon>
        <taxon>Eumalacostraca</taxon>
        <taxon>Eucarida</taxon>
        <taxon>Euphausiacea</taxon>
        <taxon>Euphausiidae</taxon>
        <taxon>Meganyctiphanes</taxon>
    </lineage>
</organism>
<dbReference type="InterPro" id="IPR016186">
    <property type="entry name" value="C-type_lectin-like/link_sf"/>
</dbReference>
<comment type="caution">
    <text evidence="2">The sequence shown here is derived from an EMBL/GenBank/DDBJ whole genome shotgun (WGS) entry which is preliminary data.</text>
</comment>
<sequence>MKKITCPRGFFMMSSQCFKIFNDRKRNWSDAKTKCEEEGYMLAQPAEAVAVSLRKFVVETYGNCHTWIGAQGDGSKFVWNHEGQALKSNMAIWHPGHPGSNVGRDKCLLLLSYEDYFGRQPAHPYYSVRCSVTHCTLCEVRS</sequence>
<dbReference type="PROSITE" id="PS50041">
    <property type="entry name" value="C_TYPE_LECTIN_2"/>
    <property type="match status" value="1"/>
</dbReference>
<evidence type="ECO:0000259" key="1">
    <source>
        <dbReference type="PROSITE" id="PS50041"/>
    </source>
</evidence>
<name>A0AAV2RJL0_MEGNR</name>
<feature type="domain" description="C-type lectin" evidence="1">
    <location>
        <begin position="13"/>
        <end position="139"/>
    </location>
</feature>
<evidence type="ECO:0000313" key="3">
    <source>
        <dbReference type="Proteomes" id="UP001497623"/>
    </source>
</evidence>
<accession>A0AAV2RJL0</accession>
<dbReference type="AlphaFoldDB" id="A0AAV2RJL0"/>
<protein>
    <recommendedName>
        <fullName evidence="1">C-type lectin domain-containing protein</fullName>
    </recommendedName>
</protein>
<feature type="non-terminal residue" evidence="2">
    <location>
        <position position="142"/>
    </location>
</feature>
<dbReference type="SUPFAM" id="SSF56436">
    <property type="entry name" value="C-type lectin-like"/>
    <property type="match status" value="1"/>
</dbReference>
<dbReference type="InterPro" id="IPR016187">
    <property type="entry name" value="CTDL_fold"/>
</dbReference>